<dbReference type="RefSeq" id="WP_256311883.1">
    <property type="nucleotide sequence ID" value="NZ_JANGAC010000010.1"/>
</dbReference>
<accession>A0ABT1SC99</accession>
<evidence type="ECO:0000313" key="8">
    <source>
        <dbReference type="Proteomes" id="UP001524478"/>
    </source>
</evidence>
<proteinExistence type="inferred from homology"/>
<organism evidence="7 8">
    <name type="scientific">Tissierella carlieri</name>
    <dbReference type="NCBI Taxonomy" id="689904"/>
    <lineage>
        <taxon>Bacteria</taxon>
        <taxon>Bacillati</taxon>
        <taxon>Bacillota</taxon>
        <taxon>Tissierellia</taxon>
        <taxon>Tissierellales</taxon>
        <taxon>Tissierellaceae</taxon>
        <taxon>Tissierella</taxon>
    </lineage>
</organism>
<dbReference type="HAMAP" id="MF_00171">
    <property type="entry name" value="TruA"/>
    <property type="match status" value="1"/>
</dbReference>
<dbReference type="EC" id="5.4.99.12" evidence="4"/>
<feature type="binding site" evidence="4">
    <location>
        <position position="111"/>
    </location>
    <ligand>
        <name>substrate</name>
    </ligand>
</feature>
<dbReference type="SUPFAM" id="SSF55120">
    <property type="entry name" value="Pseudouridine synthase"/>
    <property type="match status" value="1"/>
</dbReference>
<dbReference type="CDD" id="cd02570">
    <property type="entry name" value="PseudoU_synth_EcTruA"/>
    <property type="match status" value="1"/>
</dbReference>
<evidence type="ECO:0000256" key="1">
    <source>
        <dbReference type="ARBA" id="ARBA00009375"/>
    </source>
</evidence>
<evidence type="ECO:0000313" key="7">
    <source>
        <dbReference type="EMBL" id="MCQ4924059.1"/>
    </source>
</evidence>
<dbReference type="NCBIfam" id="TIGR00071">
    <property type="entry name" value="hisT_truA"/>
    <property type="match status" value="1"/>
</dbReference>
<dbReference type="InterPro" id="IPR020097">
    <property type="entry name" value="PsdUridine_synth_TruA_a/b_dom"/>
</dbReference>
<comment type="caution">
    <text evidence="4">Lacks conserved residue(s) required for the propagation of feature annotation.</text>
</comment>
<reference evidence="7 8" key="1">
    <citation type="submission" date="2022-06" db="EMBL/GenBank/DDBJ databases">
        <title>Isolation of gut microbiota from human fecal samples.</title>
        <authorList>
            <person name="Pamer E.G."/>
            <person name="Barat B."/>
            <person name="Waligurski E."/>
            <person name="Medina S."/>
            <person name="Paddock L."/>
            <person name="Mostad J."/>
        </authorList>
    </citation>
    <scope>NUCLEOTIDE SEQUENCE [LARGE SCALE GENOMIC DNA]</scope>
    <source>
        <strain evidence="7 8">DFI.7.95</strain>
    </source>
</reference>
<dbReference type="EMBL" id="JANGAC010000010">
    <property type="protein sequence ID" value="MCQ4924059.1"/>
    <property type="molecule type" value="Genomic_DNA"/>
</dbReference>
<dbReference type="Gene3D" id="3.30.70.580">
    <property type="entry name" value="Pseudouridine synthase I, catalytic domain, N-terminal subdomain"/>
    <property type="match status" value="1"/>
</dbReference>
<dbReference type="Gene3D" id="3.30.70.660">
    <property type="entry name" value="Pseudouridine synthase I, catalytic domain, C-terminal subdomain"/>
    <property type="match status" value="1"/>
</dbReference>
<gene>
    <name evidence="4 7" type="primary">truA</name>
    <name evidence="7" type="ORF">NE686_13235</name>
</gene>
<evidence type="ECO:0000256" key="2">
    <source>
        <dbReference type="ARBA" id="ARBA00022694"/>
    </source>
</evidence>
<dbReference type="PANTHER" id="PTHR11142">
    <property type="entry name" value="PSEUDOURIDYLATE SYNTHASE"/>
    <property type="match status" value="1"/>
</dbReference>
<dbReference type="InterPro" id="IPR020103">
    <property type="entry name" value="PsdUridine_synth_cat_dom_sf"/>
</dbReference>
<dbReference type="InterPro" id="IPR020095">
    <property type="entry name" value="PsdUridine_synth_TruA_C"/>
</dbReference>
<dbReference type="GO" id="GO:0160147">
    <property type="term" value="F:tRNA pseudouridine(38-40) synthase activity"/>
    <property type="evidence" value="ECO:0007669"/>
    <property type="project" value="UniProtKB-EC"/>
</dbReference>
<dbReference type="InterPro" id="IPR020094">
    <property type="entry name" value="TruA/RsuA/RluB/E/F_N"/>
</dbReference>
<protein>
    <recommendedName>
        <fullName evidence="4">tRNA pseudouridine synthase A</fullName>
        <ecNumber evidence="4">5.4.99.12</ecNumber>
    </recommendedName>
    <alternativeName>
        <fullName evidence="4">tRNA pseudouridine(38-40) synthase</fullName>
    </alternativeName>
    <alternativeName>
        <fullName evidence="4">tRNA pseudouridylate synthase I</fullName>
    </alternativeName>
    <alternativeName>
        <fullName evidence="4">tRNA-uridine isomerase I</fullName>
    </alternativeName>
</protein>
<evidence type="ECO:0000256" key="4">
    <source>
        <dbReference type="HAMAP-Rule" id="MF_00171"/>
    </source>
</evidence>
<evidence type="ECO:0000256" key="3">
    <source>
        <dbReference type="ARBA" id="ARBA00023235"/>
    </source>
</evidence>
<keyword evidence="2 4" id="KW-0819">tRNA processing</keyword>
<dbReference type="PANTHER" id="PTHR11142:SF22">
    <property type="entry name" value="TRNA PSEUDOURIDINE SYNTHASE A 2"/>
    <property type="match status" value="1"/>
</dbReference>
<keyword evidence="8" id="KW-1185">Reference proteome</keyword>
<name>A0ABT1SC99_9FIRM</name>
<comment type="similarity">
    <text evidence="1 4 5">Belongs to the tRNA pseudouridine synthase TruA family.</text>
</comment>
<comment type="function">
    <text evidence="4">Formation of pseudouridine at positions 38, 39 and 40 in the anticodon stem and loop of transfer RNAs.</text>
</comment>
<dbReference type="InterPro" id="IPR001406">
    <property type="entry name" value="PsdUridine_synth_TruA"/>
</dbReference>
<dbReference type="Proteomes" id="UP001524478">
    <property type="component" value="Unassembled WGS sequence"/>
</dbReference>
<keyword evidence="3 4" id="KW-0413">Isomerase</keyword>
<evidence type="ECO:0000256" key="5">
    <source>
        <dbReference type="RuleBase" id="RU003792"/>
    </source>
</evidence>
<dbReference type="Pfam" id="PF01416">
    <property type="entry name" value="PseudoU_synth_1"/>
    <property type="match status" value="2"/>
</dbReference>
<comment type="catalytic activity">
    <reaction evidence="4 5">
        <text>uridine(38/39/40) in tRNA = pseudouridine(38/39/40) in tRNA</text>
        <dbReference type="Rhea" id="RHEA:22376"/>
        <dbReference type="Rhea" id="RHEA-COMP:10085"/>
        <dbReference type="Rhea" id="RHEA-COMP:10087"/>
        <dbReference type="ChEBI" id="CHEBI:65314"/>
        <dbReference type="ChEBI" id="CHEBI:65315"/>
        <dbReference type="EC" id="5.4.99.12"/>
    </reaction>
</comment>
<comment type="subunit">
    <text evidence="4">Homodimer.</text>
</comment>
<feature type="domain" description="Pseudouridine synthase I TruA alpha/beta" evidence="6">
    <location>
        <begin position="9"/>
        <end position="105"/>
    </location>
</feature>
<sequence length="245" mass="28243">MRNFKMYLQFDGSRYAGWQRLGDDDNTIQGKLETLLRKMTSEEVNVIGCSRTDKGVHAKALVCNFFTNSDMTIDDIEKYINRYLPDDIVVYNLSEEDERFHSRYNAKSKLYRYTIDNNKYQDVFTRKFTSHVPEKLNIDLMQKAANELVGTFDFAAFTTMKSKKKSSIRTIMNINVSKENTYIYIDFEGDGFLHNMIRIITGTLVRVGKEEISPKDVKSILEAGDRSIAGPMIEAKGLCLIAVRY</sequence>
<dbReference type="PIRSF" id="PIRSF001430">
    <property type="entry name" value="tRNA_psdUrid_synth"/>
    <property type="match status" value="1"/>
</dbReference>
<feature type="active site" description="Nucleophile" evidence="4">
    <location>
        <position position="53"/>
    </location>
</feature>
<comment type="caution">
    <text evidence="7">The sequence shown here is derived from an EMBL/GenBank/DDBJ whole genome shotgun (WGS) entry which is preliminary data.</text>
</comment>
<evidence type="ECO:0000259" key="6">
    <source>
        <dbReference type="Pfam" id="PF01416"/>
    </source>
</evidence>
<feature type="domain" description="Pseudouridine synthase I TruA alpha/beta" evidence="6">
    <location>
        <begin position="144"/>
        <end position="245"/>
    </location>
</feature>